<dbReference type="OrthoDB" id="1304899at2759"/>
<evidence type="ECO:0000256" key="9">
    <source>
        <dbReference type="SAM" id="MobiDB-lite"/>
    </source>
</evidence>
<dbReference type="Proteomes" id="UP000790787">
    <property type="component" value="Chromosome 2"/>
</dbReference>
<dbReference type="RefSeq" id="XP_016490141.1">
    <property type="nucleotide sequence ID" value="XM_016634655.1"/>
</dbReference>
<dbReference type="Pfam" id="PF17917">
    <property type="entry name" value="RT_RNaseH"/>
    <property type="match status" value="1"/>
</dbReference>
<keyword evidence="8" id="KW-0175">Coiled coil</keyword>
<dbReference type="GO" id="GO:0016787">
    <property type="term" value="F:hydrolase activity"/>
    <property type="evidence" value="ECO:0007669"/>
    <property type="project" value="UniProtKB-KW"/>
</dbReference>
<keyword evidence="5" id="KW-0255">Endonuclease</keyword>
<keyword evidence="4" id="KW-0540">Nuclease</keyword>
<reference evidence="12" key="2">
    <citation type="submission" date="2025-08" db="UniProtKB">
        <authorList>
            <consortium name="RefSeq"/>
        </authorList>
    </citation>
    <scope>IDENTIFICATION</scope>
    <source>
        <tissue evidence="12">Leaf</tissue>
    </source>
</reference>
<evidence type="ECO:0000256" key="5">
    <source>
        <dbReference type="ARBA" id="ARBA00022759"/>
    </source>
</evidence>
<dbReference type="EC" id="2.7.7.49" evidence="1"/>
<evidence type="ECO:0000256" key="3">
    <source>
        <dbReference type="ARBA" id="ARBA00022695"/>
    </source>
</evidence>
<dbReference type="InterPro" id="IPR043502">
    <property type="entry name" value="DNA/RNA_pol_sf"/>
</dbReference>
<dbReference type="GeneID" id="107809947"/>
<evidence type="ECO:0000259" key="10">
    <source>
        <dbReference type="Pfam" id="PF17917"/>
    </source>
</evidence>
<dbReference type="PANTHER" id="PTHR34072">
    <property type="entry name" value="ENZYMATIC POLYPROTEIN-RELATED"/>
    <property type="match status" value="1"/>
</dbReference>
<evidence type="ECO:0000256" key="4">
    <source>
        <dbReference type="ARBA" id="ARBA00022722"/>
    </source>
</evidence>
<evidence type="ECO:0000256" key="8">
    <source>
        <dbReference type="SAM" id="Coils"/>
    </source>
</evidence>
<dbReference type="AlphaFoldDB" id="A0A1S4BML8"/>
<evidence type="ECO:0000256" key="2">
    <source>
        <dbReference type="ARBA" id="ARBA00022679"/>
    </source>
</evidence>
<dbReference type="Gene3D" id="2.40.70.10">
    <property type="entry name" value="Acid Proteases"/>
    <property type="match status" value="1"/>
</dbReference>
<dbReference type="Gene3D" id="3.10.20.370">
    <property type="match status" value="1"/>
</dbReference>
<keyword evidence="3" id="KW-0548">Nucleotidyltransferase</keyword>
<feature type="compositionally biased region" description="Basic and acidic residues" evidence="9">
    <location>
        <begin position="162"/>
        <end position="202"/>
    </location>
</feature>
<dbReference type="FunFam" id="3.10.20.370:FF:000001">
    <property type="entry name" value="Retrovirus-related Pol polyprotein from transposon 17.6-like protein"/>
    <property type="match status" value="1"/>
</dbReference>
<keyword evidence="11" id="KW-1185">Reference proteome</keyword>
<sequence length="745" mass="86332">MTRSSTKELANYDPETEKSLRLRRKGQTSSPQGIACEEMENEELNNNHFPPYQWSSDRMIVKKVAGVNQVEAWNSLAQQIATLTQKVQAFQQSLEDKMYKFIKATDKKVESQNSAIKNLEIQMSQLATLMSRQIKGDLPSNTKKNPKEHLKAIFLRSGKTLDDPYADRQRKPQEVEQVNKGENKRDSELLKEQKDKGKKVQENELMTNPHFVPLPFPQKLKREKLDKQFSTFLEILKHLYINIPFTDALNQIPAYAKFLKEILSSNRKLEEVSVFKFTEKFSAILQNKLPQKLGDPSSFTIHCTLGGAHFEKALCDSGASINLMPFSIFRKLELSEMKDIVVSLQLADQKQERKLIEVLREHKRALGWTIADIKEISPAIFTHRILMEDNYKTIVQPHRRLNPTMQEVVKKEVVKLLAAGIIYLIYVSPWIPIAPEDQEKTTFTCPQAMTEKFLEIFMDDFILFGKTFEDCLYHLTLVLKICEETNLVLSWEKYHFMVTEEFVLGHKITVNGIKVDKDKIDLITGLPPPTTIKDDCKKAFEILKKQLNNAPIVVSPDWSQPFEIMCDASDLEVGEPLEQTRDKIFRPIYYASRTLNEARKNYATTEKDLLAVVFAFDKFRSYLIGTKVTVFTDHGDLKYLLANKDPRPRLLRWILLLQEFDLEIKDRRGLENQVDDHLSCLENPPTETTYIKEEFPDEHVYTIATVTNHTPWFDDIANYLVGGWIPKDFSYEQRKKLKKRNKPLS</sequence>
<feature type="domain" description="Reverse transcriptase RNase H-like" evidence="10">
    <location>
        <begin position="557"/>
        <end position="660"/>
    </location>
</feature>
<dbReference type="GO" id="GO:0003964">
    <property type="term" value="F:RNA-directed DNA polymerase activity"/>
    <property type="evidence" value="ECO:0007669"/>
    <property type="project" value="UniProtKB-KW"/>
</dbReference>
<evidence type="ECO:0000313" key="12">
    <source>
        <dbReference type="RefSeq" id="XP_016490141.1"/>
    </source>
</evidence>
<reference evidence="11" key="1">
    <citation type="journal article" date="2014" name="Nat. Commun.">
        <title>The tobacco genome sequence and its comparison with those of tomato and potato.</title>
        <authorList>
            <person name="Sierro N."/>
            <person name="Battey J.N."/>
            <person name="Ouadi S."/>
            <person name="Bakaher N."/>
            <person name="Bovet L."/>
            <person name="Willig A."/>
            <person name="Goepfert S."/>
            <person name="Peitsch M.C."/>
            <person name="Ivanov N.V."/>
        </authorList>
    </citation>
    <scope>NUCLEOTIDE SEQUENCE [LARGE SCALE GENOMIC DNA]</scope>
</reference>
<dbReference type="KEGG" id="nta:107809947"/>
<feature type="coiled-coil region" evidence="8">
    <location>
        <begin position="102"/>
        <end position="129"/>
    </location>
</feature>
<evidence type="ECO:0000313" key="11">
    <source>
        <dbReference type="Proteomes" id="UP000790787"/>
    </source>
</evidence>
<dbReference type="RefSeq" id="XP_016490141.1">
    <property type="nucleotide sequence ID" value="XM_016634655.2"/>
</dbReference>
<evidence type="ECO:0000256" key="6">
    <source>
        <dbReference type="ARBA" id="ARBA00022801"/>
    </source>
</evidence>
<dbReference type="PaxDb" id="4097-A0A1S4BML8"/>
<dbReference type="InterPro" id="IPR041373">
    <property type="entry name" value="RT_RNaseH"/>
</dbReference>
<evidence type="ECO:0000256" key="7">
    <source>
        <dbReference type="ARBA" id="ARBA00022918"/>
    </source>
</evidence>
<organism evidence="11 12">
    <name type="scientific">Nicotiana tabacum</name>
    <name type="common">Common tobacco</name>
    <dbReference type="NCBI Taxonomy" id="4097"/>
    <lineage>
        <taxon>Eukaryota</taxon>
        <taxon>Viridiplantae</taxon>
        <taxon>Streptophyta</taxon>
        <taxon>Embryophyta</taxon>
        <taxon>Tracheophyta</taxon>
        <taxon>Spermatophyta</taxon>
        <taxon>Magnoliopsida</taxon>
        <taxon>eudicotyledons</taxon>
        <taxon>Gunneridae</taxon>
        <taxon>Pentapetalae</taxon>
        <taxon>asterids</taxon>
        <taxon>lamiids</taxon>
        <taxon>Solanales</taxon>
        <taxon>Solanaceae</taxon>
        <taxon>Nicotianoideae</taxon>
        <taxon>Nicotianeae</taxon>
        <taxon>Nicotiana</taxon>
    </lineage>
</organism>
<dbReference type="CDD" id="cd09274">
    <property type="entry name" value="RNase_HI_RT_Ty3"/>
    <property type="match status" value="1"/>
</dbReference>
<name>A0A1S4BML8_TOBAC</name>
<dbReference type="PANTHER" id="PTHR34072:SF57">
    <property type="entry name" value="RNA-DIRECTED DNA POLYMERASE"/>
    <property type="match status" value="1"/>
</dbReference>
<dbReference type="SUPFAM" id="SSF56672">
    <property type="entry name" value="DNA/RNA polymerases"/>
    <property type="match status" value="1"/>
</dbReference>
<keyword evidence="6" id="KW-0378">Hydrolase</keyword>
<keyword evidence="2" id="KW-0808">Transferase</keyword>
<evidence type="ECO:0000256" key="1">
    <source>
        <dbReference type="ARBA" id="ARBA00012493"/>
    </source>
</evidence>
<proteinExistence type="predicted"/>
<feature type="region of interest" description="Disordered" evidence="9">
    <location>
        <begin position="1"/>
        <end position="32"/>
    </location>
</feature>
<dbReference type="InterPro" id="IPR043128">
    <property type="entry name" value="Rev_trsase/Diguanyl_cyclase"/>
</dbReference>
<dbReference type="STRING" id="4097.A0A1S4BML8"/>
<dbReference type="Gene3D" id="3.30.70.270">
    <property type="match status" value="1"/>
</dbReference>
<keyword evidence="7" id="KW-0695">RNA-directed DNA polymerase</keyword>
<feature type="region of interest" description="Disordered" evidence="9">
    <location>
        <begin position="162"/>
        <end position="204"/>
    </location>
</feature>
<dbReference type="InterPro" id="IPR021109">
    <property type="entry name" value="Peptidase_aspartic_dom_sf"/>
</dbReference>
<dbReference type="GO" id="GO:0004519">
    <property type="term" value="F:endonuclease activity"/>
    <property type="evidence" value="ECO:0007669"/>
    <property type="project" value="UniProtKB-KW"/>
</dbReference>
<gene>
    <name evidence="12" type="primary">LOC107809947</name>
</gene>
<dbReference type="Gene3D" id="3.10.10.10">
    <property type="entry name" value="HIV Type 1 Reverse Transcriptase, subunit A, domain 1"/>
    <property type="match status" value="1"/>
</dbReference>
<protein>
    <recommendedName>
        <fullName evidence="1">RNA-directed DNA polymerase</fullName>
        <ecNumber evidence="1">2.7.7.49</ecNumber>
    </recommendedName>
</protein>
<accession>A0A1S4BML8</accession>